<evidence type="ECO:0000256" key="1">
    <source>
        <dbReference type="SAM" id="MobiDB-lite"/>
    </source>
</evidence>
<evidence type="ECO:0000313" key="2">
    <source>
        <dbReference type="Proteomes" id="UP000504606"/>
    </source>
</evidence>
<protein>
    <submittedName>
        <fullName evidence="3">Uncharacterized protein LOC127749183</fullName>
    </submittedName>
</protein>
<feature type="region of interest" description="Disordered" evidence="1">
    <location>
        <begin position="100"/>
        <end position="147"/>
    </location>
</feature>
<gene>
    <name evidence="3" type="primary">LOC127749183</name>
</gene>
<reference evidence="3" key="1">
    <citation type="submission" date="2025-08" db="UniProtKB">
        <authorList>
            <consortium name="RefSeq"/>
        </authorList>
    </citation>
    <scope>IDENTIFICATION</scope>
    <source>
        <tissue evidence="3">Whole organism</tissue>
    </source>
</reference>
<feature type="region of interest" description="Disordered" evidence="1">
    <location>
        <begin position="44"/>
        <end position="84"/>
    </location>
</feature>
<evidence type="ECO:0000313" key="3">
    <source>
        <dbReference type="RefSeq" id="XP_052122305.1"/>
    </source>
</evidence>
<sequence length="418" mass="46997">MCSTNPGRDFEPCWDETCPKCPAILNKENLVLSNCVAEAEKSAAAAADAPSAEQAADVAKEEDRKRPASESPCETPMRKVPRRRLTPLFLGEGTICIESSARKTHSPTAGESLPSSSSSSLSQDSATSSIDSQQTTLGPSPPTPGTDSYRWYTEATRWCHSVVLNSVIVTKKKPRYTAILDMTVPLNASKSKKIVMGIDLDRGLLPFVSIENSQGHGVTLTFQEFEQLCCLTWRCSVAEHMENPSYTVRTKYSAFHEYRCAIAEGKPVVQISPLHGEKGGYVYLGQNTWETLWKRARMFYAYMADIEARMAHLPKMMCTLLTHFLERCHDVKTLQSKIDKIGEIFDDWVFGDDITYNFVAFGEERDFKMPCYHNMRAAYEIVHLYPQRLAAMVHHLQAKPDLAKEMQEYFPKSLIPKP</sequence>
<dbReference type="Proteomes" id="UP000504606">
    <property type="component" value="Unplaced"/>
</dbReference>
<dbReference type="AlphaFoldDB" id="A0A9C6TY14"/>
<feature type="compositionally biased region" description="Basic and acidic residues" evidence="1">
    <location>
        <begin position="58"/>
        <end position="68"/>
    </location>
</feature>
<dbReference type="KEGG" id="foc:127749183"/>
<dbReference type="OrthoDB" id="8240145at2759"/>
<organism evidence="2 3">
    <name type="scientific">Frankliniella occidentalis</name>
    <name type="common">Western flower thrips</name>
    <name type="synonym">Euthrips occidentalis</name>
    <dbReference type="NCBI Taxonomy" id="133901"/>
    <lineage>
        <taxon>Eukaryota</taxon>
        <taxon>Metazoa</taxon>
        <taxon>Ecdysozoa</taxon>
        <taxon>Arthropoda</taxon>
        <taxon>Hexapoda</taxon>
        <taxon>Insecta</taxon>
        <taxon>Pterygota</taxon>
        <taxon>Neoptera</taxon>
        <taxon>Paraneoptera</taxon>
        <taxon>Thysanoptera</taxon>
        <taxon>Terebrantia</taxon>
        <taxon>Thripoidea</taxon>
        <taxon>Thripidae</taxon>
        <taxon>Frankliniella</taxon>
    </lineage>
</organism>
<name>A0A9C6TY14_FRAOC</name>
<feature type="compositionally biased region" description="Low complexity" evidence="1">
    <location>
        <begin position="106"/>
        <end position="138"/>
    </location>
</feature>
<dbReference type="RefSeq" id="XP_052122305.1">
    <property type="nucleotide sequence ID" value="XM_052266345.1"/>
</dbReference>
<feature type="compositionally biased region" description="Low complexity" evidence="1">
    <location>
        <begin position="44"/>
        <end position="57"/>
    </location>
</feature>
<keyword evidence="2" id="KW-1185">Reference proteome</keyword>
<dbReference type="GeneID" id="127749183"/>
<proteinExistence type="predicted"/>
<accession>A0A9C6TY14</accession>